<comment type="caution">
    <text evidence="1">The sequence shown here is derived from an EMBL/GenBank/DDBJ whole genome shotgun (WGS) entry which is preliminary data.</text>
</comment>
<gene>
    <name evidence="1" type="ORF">CTI12_AA385370</name>
</gene>
<evidence type="ECO:0000313" key="2">
    <source>
        <dbReference type="Proteomes" id="UP000245207"/>
    </source>
</evidence>
<evidence type="ECO:0000313" key="1">
    <source>
        <dbReference type="EMBL" id="PWA60440.1"/>
    </source>
</evidence>
<keyword evidence="2" id="KW-1185">Reference proteome</keyword>
<name>A0A2U1MGP9_ARTAN</name>
<dbReference type="EMBL" id="PKPP01005351">
    <property type="protein sequence ID" value="PWA60440.1"/>
    <property type="molecule type" value="Genomic_DNA"/>
</dbReference>
<accession>A0A2U1MGP9</accession>
<dbReference type="GO" id="GO:0006351">
    <property type="term" value="P:DNA-templated transcription"/>
    <property type="evidence" value="ECO:0007669"/>
    <property type="project" value="InterPro"/>
</dbReference>
<reference evidence="1 2" key="1">
    <citation type="journal article" date="2018" name="Mol. Plant">
        <title>The genome of Artemisia annua provides insight into the evolution of Asteraceae family and artemisinin biosynthesis.</title>
        <authorList>
            <person name="Shen Q."/>
            <person name="Zhang L."/>
            <person name="Liao Z."/>
            <person name="Wang S."/>
            <person name="Yan T."/>
            <person name="Shi P."/>
            <person name="Liu M."/>
            <person name="Fu X."/>
            <person name="Pan Q."/>
            <person name="Wang Y."/>
            <person name="Lv Z."/>
            <person name="Lu X."/>
            <person name="Zhang F."/>
            <person name="Jiang W."/>
            <person name="Ma Y."/>
            <person name="Chen M."/>
            <person name="Hao X."/>
            <person name="Li L."/>
            <person name="Tang Y."/>
            <person name="Lv G."/>
            <person name="Zhou Y."/>
            <person name="Sun X."/>
            <person name="Brodelius P.E."/>
            <person name="Rose J.K.C."/>
            <person name="Tang K."/>
        </authorList>
    </citation>
    <scope>NUCLEOTIDE SEQUENCE [LARGE SCALE GENOMIC DNA]</scope>
    <source>
        <strain evidence="2">cv. Huhao1</strain>
        <tissue evidence="1">Leaf</tissue>
    </source>
</reference>
<dbReference type="STRING" id="35608.A0A2U1MGP9"/>
<dbReference type="GO" id="GO:0000439">
    <property type="term" value="C:transcription factor TFIIH core complex"/>
    <property type="evidence" value="ECO:0007669"/>
    <property type="project" value="InterPro"/>
</dbReference>
<dbReference type="AlphaFoldDB" id="A0A2U1MGP9"/>
<protein>
    <submittedName>
        <fullName evidence="1">Uncharacterized protein</fullName>
    </submittedName>
</protein>
<dbReference type="Proteomes" id="UP000245207">
    <property type="component" value="Unassembled WGS sequence"/>
</dbReference>
<dbReference type="OrthoDB" id="1744432at2759"/>
<organism evidence="1 2">
    <name type="scientific">Artemisia annua</name>
    <name type="common">Sweet wormwood</name>
    <dbReference type="NCBI Taxonomy" id="35608"/>
    <lineage>
        <taxon>Eukaryota</taxon>
        <taxon>Viridiplantae</taxon>
        <taxon>Streptophyta</taxon>
        <taxon>Embryophyta</taxon>
        <taxon>Tracheophyta</taxon>
        <taxon>Spermatophyta</taxon>
        <taxon>Magnoliopsida</taxon>
        <taxon>eudicotyledons</taxon>
        <taxon>Gunneridae</taxon>
        <taxon>Pentapetalae</taxon>
        <taxon>asterids</taxon>
        <taxon>campanulids</taxon>
        <taxon>Asterales</taxon>
        <taxon>Asteraceae</taxon>
        <taxon>Asteroideae</taxon>
        <taxon>Anthemideae</taxon>
        <taxon>Artemisiinae</taxon>
        <taxon>Artemisia</taxon>
    </lineage>
</organism>
<dbReference type="InterPro" id="IPR027079">
    <property type="entry name" value="Tfb1/GTF2H1"/>
</dbReference>
<proteinExistence type="predicted"/>
<dbReference type="PANTHER" id="PTHR12856">
    <property type="entry name" value="TRANSCRIPTION INITIATION FACTOR IIH-RELATED"/>
    <property type="match status" value="1"/>
</dbReference>
<sequence length="148" mass="16401">MDQHVAPVMARHIASPICCQLGEKVLMNWVAEHKTASESHTMIVGVETADMRTAAEALASSKCVELPKQASNGNAHQERFDRISRVAEIEDVQAPHELPVAPLCIKNPRDYYDSQQVNATKQEAGMKQIVNLMQRMICRQAQPVSGHT</sequence>
<dbReference type="GO" id="GO:0006289">
    <property type="term" value="P:nucleotide-excision repair"/>
    <property type="evidence" value="ECO:0007669"/>
    <property type="project" value="InterPro"/>
</dbReference>